<sequence length="174" mass="19407">MGNCLLVCGHNRVSCLAAVETSKNANIVQLLKSDGEILEFSTPVLVKDVLTNFSGFNIALAEKTPLHLPPDFWLELGNKYHLIPSVETLETVEEPRFVEKDSGVKRIKVVITKKQLQDLLSQEVLAVDIISVLRSKTCDDYDDDDEDDSRIWKPKLESIPEEHETGSLSSVITS</sequence>
<dbReference type="OMA" id="YYLLPNP"/>
<dbReference type="InterPro" id="IPR025322">
    <property type="entry name" value="PADRE_dom"/>
</dbReference>
<organism evidence="2 3">
    <name type="scientific">Daucus carota subsp. sativus</name>
    <name type="common">Carrot</name>
    <dbReference type="NCBI Taxonomy" id="79200"/>
    <lineage>
        <taxon>Eukaryota</taxon>
        <taxon>Viridiplantae</taxon>
        <taxon>Streptophyta</taxon>
        <taxon>Embryophyta</taxon>
        <taxon>Tracheophyta</taxon>
        <taxon>Spermatophyta</taxon>
        <taxon>Magnoliopsida</taxon>
        <taxon>eudicotyledons</taxon>
        <taxon>Gunneridae</taxon>
        <taxon>Pentapetalae</taxon>
        <taxon>asterids</taxon>
        <taxon>campanulids</taxon>
        <taxon>Apiales</taxon>
        <taxon>Apiaceae</taxon>
        <taxon>Apioideae</taxon>
        <taxon>Scandiceae</taxon>
        <taxon>Daucinae</taxon>
        <taxon>Daucus</taxon>
        <taxon>Daucus sect. Daucus</taxon>
    </lineage>
</organism>
<dbReference type="Pfam" id="PF14009">
    <property type="entry name" value="PADRE"/>
    <property type="match status" value="1"/>
</dbReference>
<dbReference type="OrthoDB" id="1908589at2759"/>
<dbReference type="KEGG" id="dcr:108211449"/>
<protein>
    <submittedName>
        <fullName evidence="2">Uncharacterized protein</fullName>
    </submittedName>
</protein>
<dbReference type="Proteomes" id="UP000077755">
    <property type="component" value="Chromosome 3"/>
</dbReference>
<dbReference type="PANTHER" id="PTHR33148">
    <property type="entry name" value="PLASTID MOVEMENT IMPAIRED PROTEIN-RELATED"/>
    <property type="match status" value="1"/>
</dbReference>
<keyword evidence="3" id="KW-1185">Reference proteome</keyword>
<dbReference type="PANTHER" id="PTHR33148:SF2">
    <property type="entry name" value="DUF4228 DOMAIN-CONTAINING PROTEIN"/>
    <property type="match status" value="1"/>
</dbReference>
<accession>A0A165ZMU3</accession>
<reference evidence="2" key="2">
    <citation type="submission" date="2022-03" db="EMBL/GenBank/DDBJ databases">
        <title>Draft title - Genomic analysis of global carrot germplasm unveils the trajectory of domestication and the origin of high carotenoid orange carrot.</title>
        <authorList>
            <person name="Iorizzo M."/>
            <person name="Ellison S."/>
            <person name="Senalik D."/>
            <person name="Macko-Podgorni A."/>
            <person name="Grzebelus D."/>
            <person name="Bostan H."/>
            <person name="Rolling W."/>
            <person name="Curaba J."/>
            <person name="Simon P."/>
        </authorList>
    </citation>
    <scope>NUCLEOTIDE SEQUENCE</scope>
    <source>
        <tissue evidence="2">Leaf</tissue>
    </source>
</reference>
<feature type="compositionally biased region" description="Basic and acidic residues" evidence="1">
    <location>
        <begin position="149"/>
        <end position="165"/>
    </location>
</feature>
<evidence type="ECO:0000256" key="1">
    <source>
        <dbReference type="SAM" id="MobiDB-lite"/>
    </source>
</evidence>
<proteinExistence type="predicted"/>
<dbReference type="EMBL" id="CP093345">
    <property type="protein sequence ID" value="WOG90910.1"/>
    <property type="molecule type" value="Genomic_DNA"/>
</dbReference>
<name>A0A165ZMU3_DAUCS</name>
<gene>
    <name evidence="2" type="ORF">DCAR_0310157</name>
</gene>
<dbReference type="AlphaFoldDB" id="A0A165ZMU3"/>
<dbReference type="Gramene" id="KZN00222">
    <property type="protein sequence ID" value="KZN00222"/>
    <property type="gene ID" value="DCAR_008976"/>
</dbReference>
<reference evidence="2" key="1">
    <citation type="journal article" date="2016" name="Nat. Genet.">
        <title>A high-quality carrot genome assembly provides new insights into carotenoid accumulation and asterid genome evolution.</title>
        <authorList>
            <person name="Iorizzo M."/>
            <person name="Ellison S."/>
            <person name="Senalik D."/>
            <person name="Zeng P."/>
            <person name="Satapoomin P."/>
            <person name="Huang J."/>
            <person name="Bowman M."/>
            <person name="Iovene M."/>
            <person name="Sanseverino W."/>
            <person name="Cavagnaro P."/>
            <person name="Yildiz M."/>
            <person name="Macko-Podgorni A."/>
            <person name="Moranska E."/>
            <person name="Grzebelus E."/>
            <person name="Grzebelus D."/>
            <person name="Ashrafi H."/>
            <person name="Zheng Z."/>
            <person name="Cheng S."/>
            <person name="Spooner D."/>
            <person name="Van Deynze A."/>
            <person name="Simon P."/>
        </authorList>
    </citation>
    <scope>NUCLEOTIDE SEQUENCE</scope>
    <source>
        <tissue evidence="2">Leaf</tissue>
    </source>
</reference>
<evidence type="ECO:0000313" key="3">
    <source>
        <dbReference type="Proteomes" id="UP000077755"/>
    </source>
</evidence>
<feature type="region of interest" description="Disordered" evidence="1">
    <location>
        <begin position="141"/>
        <end position="174"/>
    </location>
</feature>
<evidence type="ECO:0000313" key="2">
    <source>
        <dbReference type="EMBL" id="WOG90910.1"/>
    </source>
</evidence>